<evidence type="ECO:0000256" key="6">
    <source>
        <dbReference type="ARBA" id="ARBA00022777"/>
    </source>
</evidence>
<dbReference type="InterPro" id="IPR005467">
    <property type="entry name" value="His_kinase_dom"/>
</dbReference>
<evidence type="ECO:0000313" key="11">
    <source>
        <dbReference type="EMBL" id="KQC84943.1"/>
    </source>
</evidence>
<keyword evidence="5" id="KW-0808">Transferase</keyword>
<evidence type="ECO:0000256" key="8">
    <source>
        <dbReference type="ARBA" id="ARBA00023136"/>
    </source>
</evidence>
<dbReference type="Proteomes" id="UP000050833">
    <property type="component" value="Unassembled WGS sequence"/>
</dbReference>
<evidence type="ECO:0000313" key="12">
    <source>
        <dbReference type="Proteomes" id="UP000050833"/>
    </source>
</evidence>
<dbReference type="Gene3D" id="6.10.340.10">
    <property type="match status" value="1"/>
</dbReference>
<dbReference type="AlphaFoldDB" id="A0AAW3JQJ4"/>
<proteinExistence type="predicted"/>
<keyword evidence="9" id="KW-1133">Transmembrane helix</keyword>
<dbReference type="PANTHER" id="PTHR43711:SF1">
    <property type="entry name" value="HISTIDINE KINASE 1"/>
    <property type="match status" value="1"/>
</dbReference>
<feature type="transmembrane region" description="Helical" evidence="9">
    <location>
        <begin position="141"/>
        <end position="162"/>
    </location>
</feature>
<dbReference type="SUPFAM" id="SSF47384">
    <property type="entry name" value="Homodimeric domain of signal transducing histidine kinase"/>
    <property type="match status" value="1"/>
</dbReference>
<dbReference type="PRINTS" id="PR00344">
    <property type="entry name" value="BCTRLSENSOR"/>
</dbReference>
<protein>
    <recommendedName>
        <fullName evidence="3">histidine kinase</fullName>
        <ecNumber evidence="3">2.7.13.3</ecNumber>
    </recommendedName>
</protein>
<organism evidence="11 12">
    <name type="scientific">Butyribacter intestini</name>
    <dbReference type="NCBI Taxonomy" id="1703332"/>
    <lineage>
        <taxon>Bacteria</taxon>
        <taxon>Bacillati</taxon>
        <taxon>Bacillota</taxon>
        <taxon>Clostridia</taxon>
        <taxon>Lachnospirales</taxon>
        <taxon>Lachnospiraceae</taxon>
        <taxon>Butyribacter</taxon>
    </lineage>
</organism>
<comment type="catalytic activity">
    <reaction evidence="1">
        <text>ATP + protein L-histidine = ADP + protein N-phospho-L-histidine.</text>
        <dbReference type="EC" id="2.7.13.3"/>
    </reaction>
</comment>
<dbReference type="PANTHER" id="PTHR43711">
    <property type="entry name" value="TWO-COMPONENT HISTIDINE KINASE"/>
    <property type="match status" value="1"/>
</dbReference>
<dbReference type="SMART" id="SM00388">
    <property type="entry name" value="HisKA"/>
    <property type="match status" value="1"/>
</dbReference>
<evidence type="ECO:0000256" key="1">
    <source>
        <dbReference type="ARBA" id="ARBA00000085"/>
    </source>
</evidence>
<feature type="transmembrane region" description="Helical" evidence="9">
    <location>
        <begin position="12"/>
        <end position="31"/>
    </location>
</feature>
<evidence type="ECO:0000256" key="2">
    <source>
        <dbReference type="ARBA" id="ARBA00004370"/>
    </source>
</evidence>
<dbReference type="Pfam" id="PF00512">
    <property type="entry name" value="HisKA"/>
    <property type="match status" value="1"/>
</dbReference>
<keyword evidence="7" id="KW-0902">Two-component regulatory system</keyword>
<comment type="subcellular location">
    <subcellularLocation>
        <location evidence="2">Membrane</location>
    </subcellularLocation>
</comment>
<dbReference type="GO" id="GO:0016020">
    <property type="term" value="C:membrane"/>
    <property type="evidence" value="ECO:0007669"/>
    <property type="project" value="UniProtKB-SubCell"/>
</dbReference>
<dbReference type="GO" id="GO:0000155">
    <property type="term" value="F:phosphorelay sensor kinase activity"/>
    <property type="evidence" value="ECO:0007669"/>
    <property type="project" value="InterPro"/>
</dbReference>
<dbReference type="FunFam" id="1.10.287.130:FF:000001">
    <property type="entry name" value="Two-component sensor histidine kinase"/>
    <property type="match status" value="1"/>
</dbReference>
<keyword evidence="12" id="KW-1185">Reference proteome</keyword>
<reference evidence="11 12" key="1">
    <citation type="submission" date="2015-10" db="EMBL/GenBank/DDBJ databases">
        <title>Butyribacter intestini gen. nov., sp. nov., a butyric acid-producing bacterium of the family Lachnospiraceae isolated from the human faeces.</title>
        <authorList>
            <person name="Zou Y."/>
            <person name="Xue W."/>
            <person name="Luo G."/>
            <person name="Lv M."/>
        </authorList>
    </citation>
    <scope>NUCLEOTIDE SEQUENCE [LARGE SCALE GENOMIC DNA]</scope>
    <source>
        <strain evidence="11 12">TF01-11</strain>
    </source>
</reference>
<dbReference type="InterPro" id="IPR003661">
    <property type="entry name" value="HisK_dim/P_dom"/>
</dbReference>
<dbReference type="InterPro" id="IPR036890">
    <property type="entry name" value="HATPase_C_sf"/>
</dbReference>
<accession>A0AAW3JQJ4</accession>
<keyword evidence="8 9" id="KW-0472">Membrane</keyword>
<dbReference type="Gene3D" id="3.30.565.10">
    <property type="entry name" value="Histidine kinase-like ATPase, C-terminal domain"/>
    <property type="match status" value="1"/>
</dbReference>
<evidence type="ECO:0000256" key="7">
    <source>
        <dbReference type="ARBA" id="ARBA00023012"/>
    </source>
</evidence>
<dbReference type="FunFam" id="3.30.565.10:FF:000006">
    <property type="entry name" value="Sensor histidine kinase WalK"/>
    <property type="match status" value="1"/>
</dbReference>
<dbReference type="Gene3D" id="1.10.287.130">
    <property type="match status" value="1"/>
</dbReference>
<keyword evidence="4" id="KW-0597">Phosphoprotein</keyword>
<dbReference type="InterPro" id="IPR050736">
    <property type="entry name" value="Sensor_HK_Regulatory"/>
</dbReference>
<gene>
    <name evidence="11" type="ORF">APZ18_09505</name>
</gene>
<sequence>MQSKIKISLRFKFLICYLLLVVLTVGLLNTYGHKLMYQRLLDNAETSIYNEAEEIKSQYLANAYLVKSSITSIRKQLCAIHNATGIRIWISETDGKIIIDSDMQKNKEGYNINEYDSSLLSKQTVNSTNADNLLSDQSFCVVYPVTSGLDISFYIILSLPVNTLHSQAVQNVDAILICYIIISALLFIALLFLYLQTVIPLKSMQQAAKEYAAGHYDYQMPEYAGHDHTDLAGAIQYLATKMKDTNEYQKNFIANVSHDFRSPLTSIKGYTQAMADGTIPPEMQGKYLDIILFEVERLTKLTNNLLSLSEFENKGVPLEISTFDINKELKRCLATFEQRCTQKHISLDITFDAKTSLVDADQSKIEQVIQNLVDNAIKFSNDDSTIEIHTREKNQKVFVSVKDHGIGIPKESLGKVWKRFYKTDLSRGKDKKGTGLGLPITKEIIENHGENINVISTEGVGTEFIFSLPKHTE</sequence>
<dbReference type="InterPro" id="IPR036097">
    <property type="entry name" value="HisK_dim/P_sf"/>
</dbReference>
<dbReference type="RefSeq" id="WP_055944238.1">
    <property type="nucleotide sequence ID" value="NZ_JAQDCV010000002.1"/>
</dbReference>
<dbReference type="EMBL" id="LLKB01000005">
    <property type="protein sequence ID" value="KQC84943.1"/>
    <property type="molecule type" value="Genomic_DNA"/>
</dbReference>
<evidence type="ECO:0000256" key="9">
    <source>
        <dbReference type="SAM" id="Phobius"/>
    </source>
</evidence>
<comment type="caution">
    <text evidence="11">The sequence shown here is derived from an EMBL/GenBank/DDBJ whole genome shotgun (WGS) entry which is preliminary data.</text>
</comment>
<dbReference type="SMART" id="SM00387">
    <property type="entry name" value="HATPase_c"/>
    <property type="match status" value="1"/>
</dbReference>
<dbReference type="PROSITE" id="PS50109">
    <property type="entry name" value="HIS_KIN"/>
    <property type="match status" value="1"/>
</dbReference>
<dbReference type="CDD" id="cd00075">
    <property type="entry name" value="HATPase"/>
    <property type="match status" value="1"/>
</dbReference>
<keyword evidence="6" id="KW-0418">Kinase</keyword>
<feature type="transmembrane region" description="Helical" evidence="9">
    <location>
        <begin position="174"/>
        <end position="195"/>
    </location>
</feature>
<evidence type="ECO:0000256" key="3">
    <source>
        <dbReference type="ARBA" id="ARBA00012438"/>
    </source>
</evidence>
<dbReference type="Pfam" id="PF02518">
    <property type="entry name" value="HATPase_c"/>
    <property type="match status" value="1"/>
</dbReference>
<name>A0AAW3JQJ4_9FIRM</name>
<dbReference type="EC" id="2.7.13.3" evidence="3"/>
<keyword evidence="9" id="KW-0812">Transmembrane</keyword>
<evidence type="ECO:0000256" key="4">
    <source>
        <dbReference type="ARBA" id="ARBA00022553"/>
    </source>
</evidence>
<feature type="domain" description="Histidine kinase" evidence="10">
    <location>
        <begin position="255"/>
        <end position="472"/>
    </location>
</feature>
<evidence type="ECO:0000259" key="10">
    <source>
        <dbReference type="PROSITE" id="PS50109"/>
    </source>
</evidence>
<dbReference type="InterPro" id="IPR003594">
    <property type="entry name" value="HATPase_dom"/>
</dbReference>
<dbReference type="InterPro" id="IPR004358">
    <property type="entry name" value="Sig_transdc_His_kin-like_C"/>
</dbReference>
<dbReference type="CDD" id="cd00082">
    <property type="entry name" value="HisKA"/>
    <property type="match status" value="1"/>
</dbReference>
<dbReference type="SUPFAM" id="SSF55874">
    <property type="entry name" value="ATPase domain of HSP90 chaperone/DNA topoisomerase II/histidine kinase"/>
    <property type="match status" value="1"/>
</dbReference>
<evidence type="ECO:0000256" key="5">
    <source>
        <dbReference type="ARBA" id="ARBA00022679"/>
    </source>
</evidence>